<dbReference type="EC" id="3.5.2.6" evidence="3"/>
<name>A0A2S9JW34_9SPHI</name>
<dbReference type="Proteomes" id="UP000238642">
    <property type="component" value="Unassembled WGS sequence"/>
</dbReference>
<sequence>MYGLFFTFLFVSSAFGQTNLKQYFADCGFEGSITIYDYKNQNWIMSDSTESSIQKVPASTFKIINLLIALETGVISDELDTVKWIGQINEDLYMHRPSTYKDMTVKEAFEVSAGWVFMELAKKIGREKYLHYLEACGYGNRHVNDKADFWNFGPLAISPRNQIEFLVKVYEGKTPFSQRNIEILKRVMINEKNDEYVLRAKTGWGSQNQQDVGWWVGYVEKNDNVYFFSTRITKDKEDKRPDFQKCRIDITRNALKEIGVF</sequence>
<comment type="caution">
    <text evidence="8">The sequence shown here is derived from an EMBL/GenBank/DDBJ whole genome shotgun (WGS) entry which is preliminary data.</text>
</comment>
<accession>A0A2S9JW34</accession>
<dbReference type="InterPro" id="IPR012338">
    <property type="entry name" value="Beta-lactam/transpept-like"/>
</dbReference>
<keyword evidence="9" id="KW-1185">Reference proteome</keyword>
<evidence type="ECO:0000313" key="9">
    <source>
        <dbReference type="Proteomes" id="UP000238642"/>
    </source>
</evidence>
<dbReference type="GO" id="GO:0008658">
    <property type="term" value="F:penicillin binding"/>
    <property type="evidence" value="ECO:0007669"/>
    <property type="project" value="InterPro"/>
</dbReference>
<evidence type="ECO:0000256" key="2">
    <source>
        <dbReference type="ARBA" id="ARBA00007898"/>
    </source>
</evidence>
<comment type="catalytic activity">
    <reaction evidence="1">
        <text>a beta-lactam + H2O = a substituted beta-amino acid</text>
        <dbReference type="Rhea" id="RHEA:20401"/>
        <dbReference type="ChEBI" id="CHEBI:15377"/>
        <dbReference type="ChEBI" id="CHEBI:35627"/>
        <dbReference type="ChEBI" id="CHEBI:140347"/>
        <dbReference type="EC" id="3.5.2.6"/>
    </reaction>
</comment>
<keyword evidence="5" id="KW-0378">Hydrolase</keyword>
<evidence type="ECO:0000256" key="6">
    <source>
        <dbReference type="ARBA" id="ARBA00023251"/>
    </source>
</evidence>
<dbReference type="SUPFAM" id="SSF56601">
    <property type="entry name" value="beta-lactamase/transpeptidase-like"/>
    <property type="match status" value="1"/>
</dbReference>
<evidence type="ECO:0000256" key="1">
    <source>
        <dbReference type="ARBA" id="ARBA00001526"/>
    </source>
</evidence>
<dbReference type="InterPro" id="IPR050515">
    <property type="entry name" value="Beta-lactam/transpept"/>
</dbReference>
<protein>
    <recommendedName>
        <fullName evidence="3">beta-lactamase</fullName>
        <ecNumber evidence="3">3.5.2.6</ecNumber>
    </recommendedName>
</protein>
<evidence type="ECO:0000256" key="4">
    <source>
        <dbReference type="ARBA" id="ARBA00022729"/>
    </source>
</evidence>
<dbReference type="GO" id="GO:0008800">
    <property type="term" value="F:beta-lactamase activity"/>
    <property type="evidence" value="ECO:0007669"/>
    <property type="project" value="UniProtKB-EC"/>
</dbReference>
<dbReference type="GO" id="GO:0005886">
    <property type="term" value="C:plasma membrane"/>
    <property type="evidence" value="ECO:0007669"/>
    <property type="project" value="TreeGrafter"/>
</dbReference>
<dbReference type="EMBL" id="PVBS01000001">
    <property type="protein sequence ID" value="PRD57460.1"/>
    <property type="molecule type" value="Genomic_DNA"/>
</dbReference>
<dbReference type="PANTHER" id="PTHR30627">
    <property type="entry name" value="PEPTIDOGLYCAN D,D-TRANSPEPTIDASE"/>
    <property type="match status" value="1"/>
</dbReference>
<keyword evidence="4" id="KW-0732">Signal</keyword>
<gene>
    <name evidence="8" type="ORF">C5749_05970</name>
</gene>
<evidence type="ECO:0000313" key="8">
    <source>
        <dbReference type="EMBL" id="PRD57460.1"/>
    </source>
</evidence>
<evidence type="ECO:0000256" key="3">
    <source>
        <dbReference type="ARBA" id="ARBA00012865"/>
    </source>
</evidence>
<comment type="similarity">
    <text evidence="2">Belongs to the class-D beta-lactamase family.</text>
</comment>
<dbReference type="Gene3D" id="3.40.710.10">
    <property type="entry name" value="DD-peptidase/beta-lactamase superfamily"/>
    <property type="match status" value="1"/>
</dbReference>
<dbReference type="GO" id="GO:0046677">
    <property type="term" value="P:response to antibiotic"/>
    <property type="evidence" value="ECO:0007669"/>
    <property type="project" value="UniProtKB-KW"/>
</dbReference>
<dbReference type="OrthoDB" id="9762883at2"/>
<dbReference type="AlphaFoldDB" id="A0A2S9JW34"/>
<proteinExistence type="inferred from homology"/>
<feature type="domain" description="Penicillin-binding protein transpeptidase" evidence="7">
    <location>
        <begin position="52"/>
        <end position="236"/>
    </location>
</feature>
<dbReference type="Pfam" id="PF00905">
    <property type="entry name" value="Transpeptidase"/>
    <property type="match status" value="1"/>
</dbReference>
<dbReference type="InterPro" id="IPR001460">
    <property type="entry name" value="PCN-bd_Tpept"/>
</dbReference>
<keyword evidence="6" id="KW-0046">Antibiotic resistance</keyword>
<evidence type="ECO:0000256" key="5">
    <source>
        <dbReference type="ARBA" id="ARBA00022801"/>
    </source>
</evidence>
<organism evidence="8 9">
    <name type="scientific">Sphingobacterium gobiense</name>
    <dbReference type="NCBI Taxonomy" id="1382456"/>
    <lineage>
        <taxon>Bacteria</taxon>
        <taxon>Pseudomonadati</taxon>
        <taxon>Bacteroidota</taxon>
        <taxon>Sphingobacteriia</taxon>
        <taxon>Sphingobacteriales</taxon>
        <taxon>Sphingobacteriaceae</taxon>
        <taxon>Sphingobacterium</taxon>
    </lineage>
</organism>
<dbReference type="PANTHER" id="PTHR30627:SF6">
    <property type="entry name" value="BETA-LACTAMASE YBXI-RELATED"/>
    <property type="match status" value="1"/>
</dbReference>
<reference evidence="8 9" key="1">
    <citation type="submission" date="2018-02" db="EMBL/GenBank/DDBJ databases">
        <title>The draft genome of Sphingobacterium gobiense H7.</title>
        <authorList>
            <person name="Li L."/>
            <person name="Liu L."/>
            <person name="Zhang X."/>
            <person name="Wang T."/>
            <person name="Liang L."/>
        </authorList>
    </citation>
    <scope>NUCLEOTIDE SEQUENCE [LARGE SCALE GENOMIC DNA]</scope>
    <source>
        <strain evidence="8 9">ACCC 05757</strain>
    </source>
</reference>
<evidence type="ECO:0000259" key="7">
    <source>
        <dbReference type="Pfam" id="PF00905"/>
    </source>
</evidence>
<dbReference type="GO" id="GO:0071555">
    <property type="term" value="P:cell wall organization"/>
    <property type="evidence" value="ECO:0007669"/>
    <property type="project" value="TreeGrafter"/>
</dbReference>